<dbReference type="Gene3D" id="3.40.50.150">
    <property type="entry name" value="Vaccinia Virus protein VP39"/>
    <property type="match status" value="1"/>
</dbReference>
<dbReference type="GO" id="GO:0005829">
    <property type="term" value="C:cytosol"/>
    <property type="evidence" value="ECO:0007669"/>
    <property type="project" value="TreeGrafter"/>
</dbReference>
<dbReference type="SMART" id="SM00650">
    <property type="entry name" value="rADc"/>
    <property type="match status" value="1"/>
</dbReference>
<dbReference type="PANTHER" id="PTHR11727:SF7">
    <property type="entry name" value="DIMETHYLADENOSINE TRANSFERASE-RELATED"/>
    <property type="match status" value="1"/>
</dbReference>
<comment type="subcellular location">
    <subcellularLocation>
        <location evidence="7">Cytoplasm</location>
    </subcellularLocation>
</comment>
<feature type="binding site" evidence="7 8">
    <location>
        <position position="85"/>
    </location>
    <ligand>
        <name>S-adenosyl-L-methionine</name>
        <dbReference type="ChEBI" id="CHEBI:59789"/>
    </ligand>
</feature>
<feature type="binding site" evidence="7 8">
    <location>
        <position position="63"/>
    </location>
    <ligand>
        <name>S-adenosyl-L-methionine</name>
        <dbReference type="ChEBI" id="CHEBI:59789"/>
    </ligand>
</feature>
<dbReference type="STRING" id="880526.GCA_000427365_01329"/>
<dbReference type="InterPro" id="IPR029063">
    <property type="entry name" value="SAM-dependent_MTases_sf"/>
</dbReference>
<name>A0A379MN75_9BACT</name>
<evidence type="ECO:0000256" key="3">
    <source>
        <dbReference type="ARBA" id="ARBA00022603"/>
    </source>
</evidence>
<dbReference type="GO" id="GO:0003723">
    <property type="term" value="F:RNA binding"/>
    <property type="evidence" value="ECO:0007669"/>
    <property type="project" value="UniProtKB-UniRule"/>
</dbReference>
<keyword evidence="11" id="KW-1185">Reference proteome</keyword>
<dbReference type="PANTHER" id="PTHR11727">
    <property type="entry name" value="DIMETHYLADENOSINE TRANSFERASE"/>
    <property type="match status" value="1"/>
</dbReference>
<reference evidence="10 11" key="1">
    <citation type="submission" date="2018-06" db="EMBL/GenBank/DDBJ databases">
        <authorList>
            <consortium name="Pathogen Informatics"/>
            <person name="Doyle S."/>
        </authorList>
    </citation>
    <scope>NUCLEOTIDE SEQUENCE [LARGE SCALE GENOMIC DNA]</scope>
    <source>
        <strain evidence="10 11">NCTC11190</strain>
    </source>
</reference>
<dbReference type="Gene3D" id="1.10.8.100">
    <property type="entry name" value="Ribosomal RNA adenine dimethylase-like, domain 2"/>
    <property type="match status" value="1"/>
</dbReference>
<dbReference type="EC" id="2.1.1.182" evidence="7"/>
<evidence type="ECO:0000259" key="9">
    <source>
        <dbReference type="SMART" id="SM00650"/>
    </source>
</evidence>
<dbReference type="InterPro" id="IPR020598">
    <property type="entry name" value="rRNA_Ade_methylase_Trfase_N"/>
</dbReference>
<evidence type="ECO:0000313" key="10">
    <source>
        <dbReference type="EMBL" id="SUE32926.1"/>
    </source>
</evidence>
<dbReference type="Proteomes" id="UP000255233">
    <property type="component" value="Unassembled WGS sequence"/>
</dbReference>
<comment type="function">
    <text evidence="7">Specifically dimethylates two adjacent adenosines (A1518 and A1519) in the loop of a conserved hairpin near the 3'-end of 16S rRNA in the 30S particle. May play a critical role in biogenesis of 30S subunits.</text>
</comment>
<dbReference type="GO" id="GO:0052908">
    <property type="term" value="F:16S rRNA (adenine(1518)-N(6)/adenine(1519)-N(6))-dimethyltransferase activity"/>
    <property type="evidence" value="ECO:0007669"/>
    <property type="project" value="UniProtKB-EC"/>
</dbReference>
<dbReference type="RefSeq" id="WP_027291026.1">
    <property type="nucleotide sequence ID" value="NZ_CANTWR010000002.1"/>
</dbReference>
<dbReference type="EMBL" id="UGVL01000001">
    <property type="protein sequence ID" value="SUE32926.1"/>
    <property type="molecule type" value="Genomic_DNA"/>
</dbReference>
<gene>
    <name evidence="7 10" type="primary">rsmA</name>
    <name evidence="7" type="synonym">ksgA</name>
    <name evidence="10" type="ORF">NCTC11190_00109</name>
</gene>
<dbReference type="SUPFAM" id="SSF53335">
    <property type="entry name" value="S-adenosyl-L-methionine-dependent methyltransferases"/>
    <property type="match status" value="1"/>
</dbReference>
<feature type="binding site" evidence="7 8">
    <location>
        <position position="41"/>
    </location>
    <ligand>
        <name>S-adenosyl-L-methionine</name>
        <dbReference type="ChEBI" id="CHEBI:59789"/>
    </ligand>
</feature>
<feature type="binding site" evidence="7 8">
    <location>
        <position position="15"/>
    </location>
    <ligand>
        <name>S-adenosyl-L-methionine</name>
        <dbReference type="ChEBI" id="CHEBI:59789"/>
    </ligand>
</feature>
<dbReference type="PROSITE" id="PS51689">
    <property type="entry name" value="SAM_RNA_A_N6_MT"/>
    <property type="match status" value="1"/>
</dbReference>
<evidence type="ECO:0000256" key="6">
    <source>
        <dbReference type="ARBA" id="ARBA00022884"/>
    </source>
</evidence>
<dbReference type="InterPro" id="IPR011530">
    <property type="entry name" value="rRNA_adenine_dimethylase"/>
</dbReference>
<dbReference type="HAMAP" id="MF_00607">
    <property type="entry name" value="16SrRNA_methyltr_A"/>
    <property type="match status" value="1"/>
</dbReference>
<dbReference type="AlphaFoldDB" id="A0A379MN75"/>
<keyword evidence="6 7" id="KW-0694">RNA-binding</keyword>
<keyword evidence="1 7" id="KW-0963">Cytoplasm</keyword>
<evidence type="ECO:0000256" key="1">
    <source>
        <dbReference type="ARBA" id="ARBA00022490"/>
    </source>
</evidence>
<evidence type="ECO:0000256" key="8">
    <source>
        <dbReference type="PROSITE-ProRule" id="PRU01026"/>
    </source>
</evidence>
<organism evidence="10 11">
    <name type="scientific">Rikenella microfusus</name>
    <dbReference type="NCBI Taxonomy" id="28139"/>
    <lineage>
        <taxon>Bacteria</taxon>
        <taxon>Pseudomonadati</taxon>
        <taxon>Bacteroidota</taxon>
        <taxon>Bacteroidia</taxon>
        <taxon>Bacteroidales</taxon>
        <taxon>Rikenellaceae</taxon>
        <taxon>Rikenella</taxon>
    </lineage>
</organism>
<keyword evidence="2 7" id="KW-0698">rRNA processing</keyword>
<feature type="binding site" evidence="7 8">
    <location>
        <position position="13"/>
    </location>
    <ligand>
        <name>S-adenosyl-L-methionine</name>
        <dbReference type="ChEBI" id="CHEBI:59789"/>
    </ligand>
</feature>
<keyword evidence="4 7" id="KW-0808">Transferase</keyword>
<dbReference type="OrthoDB" id="9814755at2"/>
<dbReference type="InterPro" id="IPR001737">
    <property type="entry name" value="KsgA/Erm"/>
</dbReference>
<protein>
    <recommendedName>
        <fullName evidence="7">Ribosomal RNA small subunit methyltransferase A</fullName>
        <ecNumber evidence="7">2.1.1.182</ecNumber>
    </recommendedName>
    <alternativeName>
        <fullName evidence="7">16S rRNA (adenine(1518)-N(6)/adenine(1519)-N(6))-dimethyltransferase</fullName>
    </alternativeName>
    <alternativeName>
        <fullName evidence="7">16S rRNA dimethyladenosine transferase</fullName>
    </alternativeName>
    <alternativeName>
        <fullName evidence="7">16S rRNA dimethylase</fullName>
    </alternativeName>
    <alternativeName>
        <fullName evidence="7">S-adenosylmethionine-6-N', N'-adenosyl(rRNA) dimethyltransferase</fullName>
    </alternativeName>
</protein>
<evidence type="ECO:0000256" key="4">
    <source>
        <dbReference type="ARBA" id="ARBA00022679"/>
    </source>
</evidence>
<dbReference type="Pfam" id="PF00398">
    <property type="entry name" value="RrnaAD"/>
    <property type="match status" value="1"/>
</dbReference>
<feature type="domain" description="Ribosomal RNA adenine methylase transferase N-terminal" evidence="9">
    <location>
        <begin position="20"/>
        <end position="190"/>
    </location>
</feature>
<accession>A0A379MN75</accession>
<feature type="binding site" evidence="7 8">
    <location>
        <position position="105"/>
    </location>
    <ligand>
        <name>S-adenosyl-L-methionine</name>
        <dbReference type="ChEBI" id="CHEBI:59789"/>
    </ligand>
</feature>
<sequence length="265" mass="29568">MAEVRAKKHLGQHFLTDLNVARRIAETLEPGKGGRQVLEVGPGMGVLTRFLLPVYGDRLTVAEIDGESVDYLRIHYPELHILEGDFLKLDLAAIYSEGGVNVIGNFPYNISSQIFFKILENKEIVPIAAGMVQKEVAVRLAAAPGGKEYGILSVLLQAYYDIEYLFTVPPGVFNPPPKVQSAVIRLVRNRTERLDCDETLFRKVVKATFNQRRKTVRNSLCSAFPAIREAIASGQTEAHPFFGLRPETLSVAQFVELTRWTQTVI</sequence>
<evidence type="ECO:0000313" key="11">
    <source>
        <dbReference type="Proteomes" id="UP000255233"/>
    </source>
</evidence>
<dbReference type="NCBIfam" id="TIGR00755">
    <property type="entry name" value="ksgA"/>
    <property type="match status" value="1"/>
</dbReference>
<keyword evidence="3 7" id="KW-0489">Methyltransferase</keyword>
<dbReference type="InterPro" id="IPR023165">
    <property type="entry name" value="rRNA_Ade_diMease-like_C"/>
</dbReference>
<evidence type="ECO:0000256" key="5">
    <source>
        <dbReference type="ARBA" id="ARBA00022691"/>
    </source>
</evidence>
<proteinExistence type="inferred from homology"/>
<comment type="catalytic activity">
    <reaction evidence="7">
        <text>adenosine(1518)/adenosine(1519) in 16S rRNA + 4 S-adenosyl-L-methionine = N(6)-dimethyladenosine(1518)/N(6)-dimethyladenosine(1519) in 16S rRNA + 4 S-adenosyl-L-homocysteine + 4 H(+)</text>
        <dbReference type="Rhea" id="RHEA:19609"/>
        <dbReference type="Rhea" id="RHEA-COMP:10232"/>
        <dbReference type="Rhea" id="RHEA-COMP:10233"/>
        <dbReference type="ChEBI" id="CHEBI:15378"/>
        <dbReference type="ChEBI" id="CHEBI:57856"/>
        <dbReference type="ChEBI" id="CHEBI:59789"/>
        <dbReference type="ChEBI" id="CHEBI:74411"/>
        <dbReference type="ChEBI" id="CHEBI:74493"/>
        <dbReference type="EC" id="2.1.1.182"/>
    </reaction>
</comment>
<comment type="similarity">
    <text evidence="7">Belongs to the class I-like SAM-binding methyltransferase superfamily. rRNA adenine N(6)-methyltransferase family. RsmA subfamily.</text>
</comment>
<evidence type="ECO:0000256" key="7">
    <source>
        <dbReference type="HAMAP-Rule" id="MF_00607"/>
    </source>
</evidence>
<evidence type="ECO:0000256" key="2">
    <source>
        <dbReference type="ARBA" id="ARBA00022552"/>
    </source>
</evidence>
<keyword evidence="5 7" id="KW-0949">S-adenosyl-L-methionine</keyword>